<dbReference type="Proteomes" id="UP000249282">
    <property type="component" value="Unassembled WGS sequence"/>
</dbReference>
<dbReference type="GO" id="GO:0006270">
    <property type="term" value="P:DNA replication initiation"/>
    <property type="evidence" value="ECO:0007669"/>
    <property type="project" value="InterPro"/>
</dbReference>
<comment type="caution">
    <text evidence="3">The sequence shown here is derived from an EMBL/GenBank/DDBJ whole genome shotgun (WGS) entry which is preliminary data.</text>
</comment>
<proteinExistence type="inferred from homology"/>
<name>A0A2W5RBB5_ACIJO</name>
<evidence type="ECO:0000259" key="2">
    <source>
        <dbReference type="Pfam" id="PF01051"/>
    </source>
</evidence>
<dbReference type="InterPro" id="IPR036388">
    <property type="entry name" value="WH-like_DNA-bd_sf"/>
</dbReference>
<dbReference type="GO" id="GO:0003887">
    <property type="term" value="F:DNA-directed DNA polymerase activity"/>
    <property type="evidence" value="ECO:0007669"/>
    <property type="project" value="InterPro"/>
</dbReference>
<reference evidence="3 4" key="1">
    <citation type="submission" date="2017-11" db="EMBL/GenBank/DDBJ databases">
        <title>Infants hospitalized years apart are colonized by the same room-sourced microbial strains.</title>
        <authorList>
            <person name="Brooks B."/>
            <person name="Olm M.R."/>
            <person name="Firek B.A."/>
            <person name="Baker R."/>
            <person name="Thomas B.C."/>
            <person name="Morowitz M.J."/>
            <person name="Banfield J.F."/>
        </authorList>
    </citation>
    <scope>NUCLEOTIDE SEQUENCE [LARGE SCALE GENOMIC DNA]</scope>
    <source>
        <strain evidence="3">S2_003_000_R3_20</strain>
    </source>
</reference>
<dbReference type="Gene3D" id="1.10.10.10">
    <property type="entry name" value="Winged helix-like DNA-binding domain superfamily/Winged helix DNA-binding domain"/>
    <property type="match status" value="1"/>
</dbReference>
<dbReference type="Pfam" id="PF01051">
    <property type="entry name" value="Rep3_N"/>
    <property type="match status" value="1"/>
</dbReference>
<gene>
    <name evidence="3" type="ORF">DI542_17665</name>
</gene>
<sequence>MGKTLTVAADRAFDQTKTVLPAELARGVYMRNAPSLRALKLMHLMIATAAGRMADPVQHQMRLADIRSIDGMAHHDKESLKPLFEELRAAVLTYDDPEAMRYTVGGLLDNATVDYRHEATGDVLVSWYFGRMFLDMAKRSNIWAILDRQTVFHLTSKYSVLLFQHISSLTKQTRVHSKTFTIAELRAVLGIPEGKIQRFANLKKDVLDLAIAEINQLSRLTLTATPRKVGRTVTSVEIAWEEKPEPAAPPQELAARKAGGAARPAKAAAVAFPATGTIAYSPHWLDLKHAAGCNQDNALVASNFRRFLADRGISLDAANVEKLFSDYCRKVGNV</sequence>
<accession>A0A2W5RBB5</accession>
<evidence type="ECO:0000256" key="1">
    <source>
        <dbReference type="ARBA" id="ARBA00038283"/>
    </source>
</evidence>
<dbReference type="InterPro" id="IPR000525">
    <property type="entry name" value="Initiator_Rep_WH1"/>
</dbReference>
<dbReference type="AlphaFoldDB" id="A0A2W5RBB5"/>
<organism evidence="3 4">
    <name type="scientific">Acinetobacter johnsonii</name>
    <dbReference type="NCBI Taxonomy" id="40214"/>
    <lineage>
        <taxon>Bacteria</taxon>
        <taxon>Pseudomonadati</taxon>
        <taxon>Pseudomonadota</taxon>
        <taxon>Gammaproteobacteria</taxon>
        <taxon>Moraxellales</taxon>
        <taxon>Moraxellaceae</taxon>
        <taxon>Acinetobacter</taxon>
    </lineage>
</organism>
<protein>
    <submittedName>
        <fullName evidence="3">RepB family plasmid replication initiator protein</fullName>
    </submittedName>
</protein>
<evidence type="ECO:0000313" key="3">
    <source>
        <dbReference type="EMBL" id="PZQ84165.1"/>
    </source>
</evidence>
<dbReference type="InterPro" id="IPR036390">
    <property type="entry name" value="WH_DNA-bd_sf"/>
</dbReference>
<dbReference type="Pfam" id="PF21205">
    <property type="entry name" value="Rep3_C"/>
    <property type="match status" value="1"/>
</dbReference>
<evidence type="ECO:0000313" key="4">
    <source>
        <dbReference type="Proteomes" id="UP000249282"/>
    </source>
</evidence>
<dbReference type="SUPFAM" id="SSF46785">
    <property type="entry name" value="Winged helix' DNA-binding domain"/>
    <property type="match status" value="1"/>
</dbReference>
<feature type="domain" description="Initiator Rep protein WH1" evidence="2">
    <location>
        <begin position="34"/>
        <end position="166"/>
    </location>
</feature>
<comment type="similarity">
    <text evidence="1">Belongs to the initiator RepB protein family.</text>
</comment>
<dbReference type="EMBL" id="QFQJ01000168">
    <property type="protein sequence ID" value="PZQ84165.1"/>
    <property type="molecule type" value="Genomic_DNA"/>
</dbReference>